<comment type="caution">
    <text evidence="1">The sequence shown here is derived from an EMBL/GenBank/DDBJ whole genome shotgun (WGS) entry which is preliminary data.</text>
</comment>
<reference evidence="1 2" key="1">
    <citation type="submission" date="2020-08" db="EMBL/GenBank/DDBJ databases">
        <title>Sequencing the genomes of 1000 actinobacteria strains.</title>
        <authorList>
            <person name="Klenk H.-P."/>
        </authorList>
    </citation>
    <scope>NUCLEOTIDE SEQUENCE [LARGE SCALE GENOMIC DNA]</scope>
    <source>
        <strain evidence="1 2">DSM 45507</strain>
    </source>
</reference>
<dbReference type="Proteomes" id="UP000579153">
    <property type="component" value="Unassembled WGS sequence"/>
</dbReference>
<evidence type="ECO:0000313" key="1">
    <source>
        <dbReference type="EMBL" id="MBB5778366.1"/>
    </source>
</evidence>
<keyword evidence="2" id="KW-1185">Reference proteome</keyword>
<evidence type="ECO:0000313" key="2">
    <source>
        <dbReference type="Proteomes" id="UP000579153"/>
    </source>
</evidence>
<gene>
    <name evidence="1" type="ORF">HD596_005122</name>
</gene>
<sequence length="88" mass="9604">MVTASAANAQCCRDLDAACLSDDVAPVRLDEDFDAILDAYGGSLDAYRHQLRRGGGKMTASTDRVKFELSAARRVRLMMACFVRSQNS</sequence>
<dbReference type="AlphaFoldDB" id="A0A7W9G719"/>
<protein>
    <submittedName>
        <fullName evidence="1">Uncharacterized protein</fullName>
    </submittedName>
</protein>
<proteinExistence type="predicted"/>
<organism evidence="1 2">
    <name type="scientific">Nonomuraea jabiensis</name>
    <dbReference type="NCBI Taxonomy" id="882448"/>
    <lineage>
        <taxon>Bacteria</taxon>
        <taxon>Bacillati</taxon>
        <taxon>Actinomycetota</taxon>
        <taxon>Actinomycetes</taxon>
        <taxon>Streptosporangiales</taxon>
        <taxon>Streptosporangiaceae</taxon>
        <taxon>Nonomuraea</taxon>
    </lineage>
</organism>
<dbReference type="RefSeq" id="WP_185071806.1">
    <property type="nucleotide sequence ID" value="NZ_JACHMB010000001.1"/>
</dbReference>
<name>A0A7W9G719_9ACTN</name>
<accession>A0A7W9G719</accession>
<dbReference type="EMBL" id="JACHMB010000001">
    <property type="protein sequence ID" value="MBB5778366.1"/>
    <property type="molecule type" value="Genomic_DNA"/>
</dbReference>